<dbReference type="InterPro" id="IPR041546">
    <property type="entry name" value="ClpA/ClpB_AAA_lid"/>
</dbReference>
<dbReference type="InterPro" id="IPR003959">
    <property type="entry name" value="ATPase_AAA_core"/>
</dbReference>
<evidence type="ECO:0000256" key="8">
    <source>
        <dbReference type="ARBA" id="ARBA00026057"/>
    </source>
</evidence>
<evidence type="ECO:0000256" key="6">
    <source>
        <dbReference type="ARBA" id="ARBA00023054"/>
    </source>
</evidence>
<evidence type="ECO:0000256" key="1">
    <source>
        <dbReference type="ARBA" id="ARBA00008675"/>
    </source>
</evidence>
<reference evidence="14" key="1">
    <citation type="journal article" date="2019" name="Int. J. Syst. Evol. Microbiol.">
        <title>The Global Catalogue of Microorganisms (GCM) 10K type strain sequencing project: providing services to taxonomists for standard genome sequencing and annotation.</title>
        <authorList>
            <consortium name="The Broad Institute Genomics Platform"/>
            <consortium name="The Broad Institute Genome Sequencing Center for Infectious Disease"/>
            <person name="Wu L."/>
            <person name="Ma J."/>
        </authorList>
    </citation>
    <scope>NUCLEOTIDE SEQUENCE [LARGE SCALE GENOMIC DNA]</scope>
    <source>
        <strain evidence="14">KLKA75</strain>
    </source>
</reference>
<dbReference type="Pfam" id="PF07724">
    <property type="entry name" value="AAA_2"/>
    <property type="match status" value="1"/>
</dbReference>
<evidence type="ECO:0000313" key="14">
    <source>
        <dbReference type="Proteomes" id="UP001595872"/>
    </source>
</evidence>
<dbReference type="Pfam" id="PF00004">
    <property type="entry name" value="AAA"/>
    <property type="match status" value="1"/>
</dbReference>
<dbReference type="InterPro" id="IPR036628">
    <property type="entry name" value="Clp_N_dom_sf"/>
</dbReference>
<dbReference type="SUPFAM" id="SSF52540">
    <property type="entry name" value="P-loop containing nucleoside triphosphate hydrolases"/>
    <property type="match status" value="2"/>
</dbReference>
<dbReference type="SMART" id="SM00382">
    <property type="entry name" value="AAA"/>
    <property type="match status" value="2"/>
</dbReference>
<comment type="subunit">
    <text evidence="8">Homohexamer. The oligomerization is ATP-dependent.</text>
</comment>
<keyword evidence="6" id="KW-0175">Coiled coil</keyword>
<evidence type="ECO:0000256" key="9">
    <source>
        <dbReference type="PROSITE-ProRule" id="PRU01251"/>
    </source>
</evidence>
<feature type="compositionally biased region" description="Low complexity" evidence="11">
    <location>
        <begin position="852"/>
        <end position="872"/>
    </location>
</feature>
<dbReference type="PROSITE" id="PS00870">
    <property type="entry name" value="CLPAB_1"/>
    <property type="match status" value="1"/>
</dbReference>
<dbReference type="Gene3D" id="3.40.50.300">
    <property type="entry name" value="P-loop containing nucleotide triphosphate hydrolases"/>
    <property type="match status" value="2"/>
</dbReference>
<keyword evidence="7 10" id="KW-0143">Chaperone</keyword>
<sequence length="879" mass="94973">MTSSPFGSFFDDPFRGFDALGSRIFGGESWPPARPGVQRVDVGRLLSEQGRELLVRAVQNAAERGAPDLDTLDMLNAAAQADPARTLLRAAGADPDGLTKAVDEALAGSPGAPPTTFTPSAKRALLDAQRISRVLGSSYIGPEHLVLALAANSDGAAAKLLASQGVTVDDLQNALAGEQQRSPGASGASGGQTQRGGQAQRGGGETPTLDEYGRDLTEEARQGNLDAVVGREDEIEQAVEVLSRRTKNNPCLIGEPGVGKTAIVEGIAQRIVNGSVPDTLKGRRVVALDLTGMVAGSKYRGEFEERIKKVVDEIRAASDHLIIFIDEVHTLVGAGSAEGGMDAANILKPALARGELHVVAATTIDEYRRNIEKDAALERRFQPVLVAEPTVGQTVEILAGLRDAYEAHHQVKITDDALDAAATMSDRYVSDRFLPDKAIDLMDQAAARVRLRSAVPRQDVRELEERLDRLHRDKDQAVSAEDYDRAKQLTAEIERVRPELENARHGHDDAPEVTATDIAEVVSRRTGIPVAQLTEEERDRLLRLEEHLHERVIGQDRAVDAVAEAVRRSRAGLSDPNRPIGSFLFLGPTGVGKTELARALADVLFGGVDHMIRIDMSEYQEKHTVARLVGAPPGYVGYDEAGQLTEAVRRRPHSVILFDEIEKAHPDVANILLQVLDDGRLTDGQGRTVDFSNALVIMTSNIGAQLILDDTGGEDALRGRLMDLLQHTLRPELLNRIDEVVIFDRLGRGELLQIVDLLLENTRRRLRGQDVALDVTTAAKEYLAEQGHQPEFGARPLRRTVQREVDNQLSRMLLSDELSEGDTVTVDHVDGRLDFRVARGGEHSSTMPMPPAGTGESSASSGSSAPGNGPSPDARRATS</sequence>
<dbReference type="GO" id="GO:0006508">
    <property type="term" value="P:proteolysis"/>
    <property type="evidence" value="ECO:0007669"/>
    <property type="project" value="UniProtKB-KW"/>
</dbReference>
<feature type="region of interest" description="Disordered" evidence="11">
    <location>
        <begin position="839"/>
        <end position="879"/>
    </location>
</feature>
<dbReference type="GO" id="GO:0005524">
    <property type="term" value="F:ATP binding"/>
    <property type="evidence" value="ECO:0007669"/>
    <property type="project" value="UniProtKB-KW"/>
</dbReference>
<dbReference type="SMART" id="SM01086">
    <property type="entry name" value="ClpB_D2-small"/>
    <property type="match status" value="1"/>
</dbReference>
<keyword evidence="5" id="KW-0346">Stress response</keyword>
<dbReference type="InterPro" id="IPR019489">
    <property type="entry name" value="Clp_ATPase_C"/>
</dbReference>
<evidence type="ECO:0000256" key="11">
    <source>
        <dbReference type="SAM" id="MobiDB-lite"/>
    </source>
</evidence>
<gene>
    <name evidence="13" type="ORF">ACFPCY_22445</name>
</gene>
<dbReference type="InterPro" id="IPR028299">
    <property type="entry name" value="ClpA/B_CS2"/>
</dbReference>
<dbReference type="InterPro" id="IPR001270">
    <property type="entry name" value="ClpA/B"/>
</dbReference>
<evidence type="ECO:0000256" key="10">
    <source>
        <dbReference type="RuleBase" id="RU004432"/>
    </source>
</evidence>
<evidence type="ECO:0000313" key="13">
    <source>
        <dbReference type="EMBL" id="MFC4910092.1"/>
    </source>
</evidence>
<evidence type="ECO:0000256" key="5">
    <source>
        <dbReference type="ARBA" id="ARBA00023016"/>
    </source>
</evidence>
<dbReference type="InterPro" id="IPR050130">
    <property type="entry name" value="ClpA_ClpB"/>
</dbReference>
<dbReference type="Pfam" id="PF02861">
    <property type="entry name" value="Clp_N"/>
    <property type="match status" value="1"/>
</dbReference>
<dbReference type="PANTHER" id="PTHR11638">
    <property type="entry name" value="ATP-DEPENDENT CLP PROTEASE"/>
    <property type="match status" value="1"/>
</dbReference>
<feature type="domain" description="Clp R" evidence="12">
    <location>
        <begin position="42"/>
        <end position="183"/>
    </location>
</feature>
<protein>
    <submittedName>
        <fullName evidence="13">ATP-dependent Clp protease ATP-binding subunit</fullName>
    </submittedName>
</protein>
<dbReference type="PROSITE" id="PS00871">
    <property type="entry name" value="CLPAB_2"/>
    <property type="match status" value="1"/>
</dbReference>
<evidence type="ECO:0000259" key="12">
    <source>
        <dbReference type="PROSITE" id="PS51903"/>
    </source>
</evidence>
<evidence type="ECO:0000256" key="2">
    <source>
        <dbReference type="ARBA" id="ARBA00022737"/>
    </source>
</evidence>
<dbReference type="RefSeq" id="WP_378258120.1">
    <property type="nucleotide sequence ID" value="NZ_JBHSIT010000006.1"/>
</dbReference>
<keyword evidence="13" id="KW-0378">Hydrolase</keyword>
<keyword evidence="3 10" id="KW-0547">Nucleotide-binding</keyword>
<dbReference type="EMBL" id="JBHSIT010000006">
    <property type="protein sequence ID" value="MFC4910092.1"/>
    <property type="molecule type" value="Genomic_DNA"/>
</dbReference>
<dbReference type="Pfam" id="PF17871">
    <property type="entry name" value="AAA_lid_9"/>
    <property type="match status" value="1"/>
</dbReference>
<keyword evidence="4 10" id="KW-0067">ATP-binding</keyword>
<organism evidence="13 14">
    <name type="scientific">Actinomadura gamaensis</name>
    <dbReference type="NCBI Taxonomy" id="1763541"/>
    <lineage>
        <taxon>Bacteria</taxon>
        <taxon>Bacillati</taxon>
        <taxon>Actinomycetota</taxon>
        <taxon>Actinomycetes</taxon>
        <taxon>Streptosporangiales</taxon>
        <taxon>Thermomonosporaceae</taxon>
        <taxon>Actinomadura</taxon>
    </lineage>
</organism>
<dbReference type="CDD" id="cd00009">
    <property type="entry name" value="AAA"/>
    <property type="match status" value="1"/>
</dbReference>
<evidence type="ECO:0000256" key="3">
    <source>
        <dbReference type="ARBA" id="ARBA00022741"/>
    </source>
</evidence>
<evidence type="ECO:0000256" key="7">
    <source>
        <dbReference type="ARBA" id="ARBA00023186"/>
    </source>
</evidence>
<dbReference type="InterPro" id="IPR018368">
    <property type="entry name" value="ClpA/B_CS1"/>
</dbReference>
<dbReference type="CDD" id="cd19499">
    <property type="entry name" value="RecA-like_ClpB_Hsp104-like"/>
    <property type="match status" value="1"/>
</dbReference>
<dbReference type="GO" id="GO:0008233">
    <property type="term" value="F:peptidase activity"/>
    <property type="evidence" value="ECO:0007669"/>
    <property type="project" value="UniProtKB-KW"/>
</dbReference>
<dbReference type="Gene3D" id="1.10.1780.10">
    <property type="entry name" value="Clp, N-terminal domain"/>
    <property type="match status" value="1"/>
</dbReference>
<dbReference type="InterPro" id="IPR003593">
    <property type="entry name" value="AAA+_ATPase"/>
</dbReference>
<keyword evidence="14" id="KW-1185">Reference proteome</keyword>
<feature type="compositionally biased region" description="Gly residues" evidence="11">
    <location>
        <begin position="187"/>
        <end position="205"/>
    </location>
</feature>
<dbReference type="InterPro" id="IPR027417">
    <property type="entry name" value="P-loop_NTPase"/>
</dbReference>
<feature type="region of interest" description="Disordered" evidence="11">
    <location>
        <begin position="178"/>
        <end position="211"/>
    </location>
</feature>
<keyword evidence="13" id="KW-0645">Protease</keyword>
<evidence type="ECO:0000256" key="4">
    <source>
        <dbReference type="ARBA" id="ARBA00022840"/>
    </source>
</evidence>
<dbReference type="PROSITE" id="PS51903">
    <property type="entry name" value="CLP_R"/>
    <property type="match status" value="1"/>
</dbReference>
<dbReference type="SUPFAM" id="SSF81923">
    <property type="entry name" value="Double Clp-N motif"/>
    <property type="match status" value="1"/>
</dbReference>
<dbReference type="PANTHER" id="PTHR11638:SF18">
    <property type="entry name" value="HEAT SHOCK PROTEIN 104"/>
    <property type="match status" value="1"/>
</dbReference>
<dbReference type="PRINTS" id="PR00300">
    <property type="entry name" value="CLPPROTEASEA"/>
</dbReference>
<name>A0ABV9U1A5_9ACTN</name>
<accession>A0ABV9U1A5</accession>
<proteinExistence type="inferred from homology"/>
<dbReference type="Gene3D" id="4.10.860.10">
    <property type="entry name" value="UVR domain"/>
    <property type="match status" value="1"/>
</dbReference>
<dbReference type="InterPro" id="IPR004176">
    <property type="entry name" value="Clp_R_N"/>
</dbReference>
<comment type="similarity">
    <text evidence="1 10">Belongs to the ClpA/ClpB family.</text>
</comment>
<dbReference type="Pfam" id="PF10431">
    <property type="entry name" value="ClpB_D2-small"/>
    <property type="match status" value="1"/>
</dbReference>
<dbReference type="Gene3D" id="1.10.8.60">
    <property type="match status" value="2"/>
</dbReference>
<comment type="caution">
    <text evidence="13">The sequence shown here is derived from an EMBL/GenBank/DDBJ whole genome shotgun (WGS) entry which is preliminary data.</text>
</comment>
<keyword evidence="2 9" id="KW-0677">Repeat</keyword>
<dbReference type="Proteomes" id="UP001595872">
    <property type="component" value="Unassembled WGS sequence"/>
</dbReference>